<organism evidence="10 11">
    <name type="scientific">Pseudomonas oryzihabitans</name>
    <dbReference type="NCBI Taxonomy" id="47885"/>
    <lineage>
        <taxon>Bacteria</taxon>
        <taxon>Pseudomonadati</taxon>
        <taxon>Pseudomonadota</taxon>
        <taxon>Gammaproteobacteria</taxon>
        <taxon>Pseudomonadales</taxon>
        <taxon>Pseudomonadaceae</taxon>
        <taxon>Pseudomonas</taxon>
    </lineage>
</organism>
<keyword evidence="11" id="KW-1185">Reference proteome</keyword>
<comment type="cofactor">
    <cofactor evidence="1">
        <name>[4Fe-4S] cluster</name>
        <dbReference type="ChEBI" id="CHEBI:49883"/>
    </cofactor>
</comment>
<dbReference type="InterPro" id="IPR006656">
    <property type="entry name" value="Mopterin_OxRdtase"/>
</dbReference>
<keyword evidence="4" id="KW-0408">Iron</keyword>
<dbReference type="NCBIfam" id="TIGR01553">
    <property type="entry name" value="formate-DH-alph"/>
    <property type="match status" value="1"/>
</dbReference>
<keyword evidence="4" id="KW-0411">Iron-sulfur</keyword>
<dbReference type="InterPro" id="IPR006443">
    <property type="entry name" value="Formate-DH-alph_fdnG"/>
</dbReference>
<dbReference type="SUPFAM" id="SSF50692">
    <property type="entry name" value="ADC-like"/>
    <property type="match status" value="1"/>
</dbReference>
<evidence type="ECO:0000313" key="11">
    <source>
        <dbReference type="Proteomes" id="UP000189310"/>
    </source>
</evidence>
<evidence type="ECO:0000259" key="8">
    <source>
        <dbReference type="Pfam" id="PF00384"/>
    </source>
</evidence>
<evidence type="ECO:0000259" key="9">
    <source>
        <dbReference type="Pfam" id="PF01568"/>
    </source>
</evidence>
<evidence type="ECO:0000256" key="7">
    <source>
        <dbReference type="ARBA" id="ARBA00023002"/>
    </source>
</evidence>
<keyword evidence="4" id="KW-0004">4Fe-4S</keyword>
<name>A0ABX3IVT5_9PSED</name>
<comment type="similarity">
    <text evidence="3">Belongs to the prokaryotic molybdopterin-containing oxidoreductase family.</text>
</comment>
<feature type="domain" description="Molybdopterin oxidoreductase" evidence="8">
    <location>
        <begin position="12"/>
        <end position="388"/>
    </location>
</feature>
<sequence length="821" mass="93254">MAGLAPSFGRGAMTNHWVDIRNANLILSMGGNSAEAHPVGFRWMVEAKEKNNAKLITIDPRFTRTSAVADYHAYIRTGTDIVYLGGLINFLLTTDQIQHEYVRAYTDVALIVKEDYGFHDGLFSGFGEDKRRAYEKSSWSYEFDERGMVKEDPTLQHPRCVYQLMKAHYSRYTIELVERVCGMPREQIQTTWDMIAETARPERTMSILYALGWTQHSIGAQIIRTASMVQLLLGNIGMLGGGVNALRGHSNIQGLTDLGLLSNQLPGYLYLASHEEQEYRDYIKRRAKQPLREGEVSYWKYYERFHVSLMKAWFSEAATKDNDWCYDWLPKLSEPLYDVLHTFERMHHGEITGYFCQGFNPLASFPDKNKVSQALSKLKYLVVMDPLAIETAEFWQNHGELNDVDPSQIQTEVFRLPTTCFAEENGAIVNSSRWLQWHWRAAPPPGESRPDVAILAGLFHRLQQMYRDEGGAFPDPILNLTWPYSNPEEPNPEDIAQEYNGRALADLPGPNGTISHKRGELLDDFGFLADDGSTTCGCWIYSGSYNRQGNNMDRRDNADPYNIGMTLGWAWSWPLNRRILYNRAGARPDGTSWAPEKRLIWWNGERWAGADIPDFPWTSPPSAKAGPFILNQEGVAHFFGGSLLAEGPFPEHYEPFESPLDHNPLHPDNPRARNNPAARIFPGDRARLGTREEFPYAATTYRLTEHFHFWTTHARLNAIAQPEKFVEIGEDLATELGIKAGDWVKVSSKRGYIKAVAVVTKRMHGLQVEGRTVHHIGIPIHWGFKGVTRPGFLTNTLTPYVGDANTQTPEFKSFLVNVEKV</sequence>
<comment type="caution">
    <text evidence="10">The sequence shown here is derived from an EMBL/GenBank/DDBJ whole genome shotgun (WGS) entry which is preliminary data.</text>
</comment>
<dbReference type="SUPFAM" id="SSF53706">
    <property type="entry name" value="Formate dehydrogenase/DMSO reductase, domains 1-3"/>
    <property type="match status" value="1"/>
</dbReference>
<dbReference type="Gene3D" id="2.40.40.20">
    <property type="match status" value="1"/>
</dbReference>
<dbReference type="Pfam" id="PF00384">
    <property type="entry name" value="Molybdopterin"/>
    <property type="match status" value="1"/>
</dbReference>
<dbReference type="Pfam" id="PF01568">
    <property type="entry name" value="Molydop_binding"/>
    <property type="match status" value="1"/>
</dbReference>
<dbReference type="InterPro" id="IPR009010">
    <property type="entry name" value="Asp_de-COase-like_dom_sf"/>
</dbReference>
<evidence type="ECO:0000256" key="3">
    <source>
        <dbReference type="ARBA" id="ARBA00010312"/>
    </source>
</evidence>
<dbReference type="PANTHER" id="PTHR43598:SF1">
    <property type="entry name" value="FORMATE DEHYDROGENASE-O MAJOR SUBUNIT"/>
    <property type="match status" value="1"/>
</dbReference>
<comment type="subcellular location">
    <subcellularLocation>
        <location evidence="2">Cell envelope</location>
    </subcellularLocation>
</comment>
<dbReference type="Gene3D" id="3.40.50.740">
    <property type="match status" value="1"/>
</dbReference>
<dbReference type="InterPro" id="IPR006657">
    <property type="entry name" value="MoPterin_dinucl-bd_dom"/>
</dbReference>
<keyword evidence="5" id="KW-0479">Metal-binding</keyword>
<evidence type="ECO:0000256" key="2">
    <source>
        <dbReference type="ARBA" id="ARBA00004196"/>
    </source>
</evidence>
<gene>
    <name evidence="10" type="ORF">BVL52_06585</name>
</gene>
<evidence type="ECO:0000313" key="10">
    <source>
        <dbReference type="EMBL" id="ONN72001.1"/>
    </source>
</evidence>
<dbReference type="Gene3D" id="3.40.228.10">
    <property type="entry name" value="Dimethylsulfoxide Reductase, domain 2"/>
    <property type="match status" value="2"/>
</dbReference>
<keyword evidence="6" id="KW-0574">Periplasm</keyword>
<accession>A0ABX3IVT5</accession>
<dbReference type="Proteomes" id="UP000189310">
    <property type="component" value="Unassembled WGS sequence"/>
</dbReference>
<dbReference type="PANTHER" id="PTHR43598">
    <property type="entry name" value="TUNGSTEN-CONTAINING FORMYLMETHANOFURAN DEHYDROGENASE 2 SUBUNIT B"/>
    <property type="match status" value="1"/>
</dbReference>
<dbReference type="EMBL" id="MTLN01000003">
    <property type="protein sequence ID" value="ONN72001.1"/>
    <property type="molecule type" value="Genomic_DNA"/>
</dbReference>
<keyword evidence="7" id="KW-0560">Oxidoreductase</keyword>
<feature type="domain" description="Molybdopterin dinucleotide-binding" evidence="9">
    <location>
        <begin position="698"/>
        <end position="814"/>
    </location>
</feature>
<protein>
    <submittedName>
        <fullName evidence="10">Formate dehydrogenase-N subunit alpha</fullName>
    </submittedName>
</protein>
<proteinExistence type="inferred from homology"/>
<evidence type="ECO:0000256" key="1">
    <source>
        <dbReference type="ARBA" id="ARBA00001966"/>
    </source>
</evidence>
<evidence type="ECO:0000256" key="6">
    <source>
        <dbReference type="ARBA" id="ARBA00022764"/>
    </source>
</evidence>
<dbReference type="CDD" id="cd02792">
    <property type="entry name" value="MopB_CT_Formate-Dh-Na-like"/>
    <property type="match status" value="1"/>
</dbReference>
<evidence type="ECO:0000256" key="5">
    <source>
        <dbReference type="ARBA" id="ARBA00022723"/>
    </source>
</evidence>
<evidence type="ECO:0000256" key="4">
    <source>
        <dbReference type="ARBA" id="ARBA00022485"/>
    </source>
</evidence>
<reference evidence="10 11" key="1">
    <citation type="submission" date="2017-01" db="EMBL/GenBank/DDBJ databases">
        <title>Pseudomonas psychrotolerans genome sequencing and assembly.</title>
        <authorList>
            <person name="Vyas B."/>
            <person name="Mayilraj S."/>
        </authorList>
    </citation>
    <scope>NUCLEOTIDE SEQUENCE [LARGE SCALE GENOMIC DNA]</scope>
    <source>
        <strain evidence="10 11">SDS18</strain>
    </source>
</reference>